<reference evidence="1" key="2">
    <citation type="journal article" date="2015" name="Fish Shellfish Immunol.">
        <title>Early steps in the European eel (Anguilla anguilla)-Vibrio vulnificus interaction in the gills: Role of the RtxA13 toxin.</title>
        <authorList>
            <person name="Callol A."/>
            <person name="Pajuelo D."/>
            <person name="Ebbesson L."/>
            <person name="Teles M."/>
            <person name="MacKenzie S."/>
            <person name="Amaro C."/>
        </authorList>
    </citation>
    <scope>NUCLEOTIDE SEQUENCE</scope>
</reference>
<name>A0A0E9R6Y8_ANGAN</name>
<accession>A0A0E9R6Y8</accession>
<evidence type="ECO:0000313" key="1">
    <source>
        <dbReference type="EMBL" id="JAH24118.1"/>
    </source>
</evidence>
<reference evidence="1" key="1">
    <citation type="submission" date="2014-11" db="EMBL/GenBank/DDBJ databases">
        <authorList>
            <person name="Amaro Gonzalez C."/>
        </authorList>
    </citation>
    <scope>NUCLEOTIDE SEQUENCE</scope>
</reference>
<dbReference type="EMBL" id="GBXM01084459">
    <property type="protein sequence ID" value="JAH24118.1"/>
    <property type="molecule type" value="Transcribed_RNA"/>
</dbReference>
<sequence length="18" mass="2055">MTPTKKKKQKATSDHRLG</sequence>
<organism evidence="1">
    <name type="scientific">Anguilla anguilla</name>
    <name type="common">European freshwater eel</name>
    <name type="synonym">Muraena anguilla</name>
    <dbReference type="NCBI Taxonomy" id="7936"/>
    <lineage>
        <taxon>Eukaryota</taxon>
        <taxon>Metazoa</taxon>
        <taxon>Chordata</taxon>
        <taxon>Craniata</taxon>
        <taxon>Vertebrata</taxon>
        <taxon>Euteleostomi</taxon>
        <taxon>Actinopterygii</taxon>
        <taxon>Neopterygii</taxon>
        <taxon>Teleostei</taxon>
        <taxon>Anguilliformes</taxon>
        <taxon>Anguillidae</taxon>
        <taxon>Anguilla</taxon>
    </lineage>
</organism>
<protein>
    <submittedName>
        <fullName evidence="1">Uncharacterized protein</fullName>
    </submittedName>
</protein>
<dbReference type="AlphaFoldDB" id="A0A0E9R6Y8"/>
<proteinExistence type="predicted"/>